<organism evidence="3 4">
    <name type="scientific">Lates calcarifer</name>
    <name type="common">Barramundi</name>
    <name type="synonym">Holocentrus calcarifer</name>
    <dbReference type="NCBI Taxonomy" id="8187"/>
    <lineage>
        <taxon>Eukaryota</taxon>
        <taxon>Metazoa</taxon>
        <taxon>Chordata</taxon>
        <taxon>Craniata</taxon>
        <taxon>Vertebrata</taxon>
        <taxon>Euteleostomi</taxon>
        <taxon>Actinopterygii</taxon>
        <taxon>Neopterygii</taxon>
        <taxon>Teleostei</taxon>
        <taxon>Neoteleostei</taxon>
        <taxon>Acanthomorphata</taxon>
        <taxon>Carangaria</taxon>
        <taxon>Carangaria incertae sedis</taxon>
        <taxon>Centropomidae</taxon>
        <taxon>Lates</taxon>
    </lineage>
</organism>
<dbReference type="RefSeq" id="XP_050934663.1">
    <property type="nucleotide sequence ID" value="XM_051078706.1"/>
</dbReference>
<keyword evidence="1" id="KW-0472">Membrane</keyword>
<dbReference type="KEGG" id="lcf:108893972"/>
<name>A0AAJ8DX21_LATCA</name>
<sequence>MSFIYMIISTLATTALAKGAKECNFTKPTEAQECSGALGRPLIFYMPMSTNVQIILKKNTDEILKVVNNTVINSKDRERSVVFSNGTFKLDKVTKRDAGDYLLETYSLTDGLSLHKISIHLEIQVPVSEPIVSQMCLSPEQMSISCSSEGEGTEFILTLDSILLMQTRAGSTDKQHKTSAPNVAINLHGQLTGNLMCSVQNNVSREETVIHLTSCEGSISHPTLVAVAVIPSAATLLLLLAACLGIKFLKRDTRPLTVNEGNAEDEIIYSDVRVIKHTREARPSSHQNAC</sequence>
<evidence type="ECO:0000313" key="3">
    <source>
        <dbReference type="Proteomes" id="UP000694890"/>
    </source>
</evidence>
<feature type="signal peptide" evidence="2">
    <location>
        <begin position="1"/>
        <end position="17"/>
    </location>
</feature>
<accession>A0AAJ8DX21</accession>
<feature type="transmembrane region" description="Helical" evidence="1">
    <location>
        <begin position="224"/>
        <end position="246"/>
    </location>
</feature>
<dbReference type="Proteomes" id="UP000694890">
    <property type="component" value="Linkage group LG20"/>
</dbReference>
<keyword evidence="2" id="KW-0732">Signal</keyword>
<proteinExistence type="predicted"/>
<evidence type="ECO:0000256" key="2">
    <source>
        <dbReference type="SAM" id="SignalP"/>
    </source>
</evidence>
<keyword evidence="1" id="KW-1133">Transmembrane helix</keyword>
<dbReference type="InterPro" id="IPR013783">
    <property type="entry name" value="Ig-like_fold"/>
</dbReference>
<evidence type="ECO:0000313" key="4">
    <source>
        <dbReference type="RefSeq" id="XP_050934663.1"/>
    </source>
</evidence>
<dbReference type="AlphaFoldDB" id="A0AAJ8DX21"/>
<evidence type="ECO:0000256" key="1">
    <source>
        <dbReference type="SAM" id="Phobius"/>
    </source>
</evidence>
<reference evidence="4" key="1">
    <citation type="submission" date="2025-08" db="UniProtKB">
        <authorList>
            <consortium name="RefSeq"/>
        </authorList>
    </citation>
    <scope>IDENTIFICATION</scope>
    <source>
        <tissue evidence="4">Brain</tissue>
    </source>
</reference>
<keyword evidence="1" id="KW-0812">Transmembrane</keyword>
<protein>
    <submittedName>
        <fullName evidence="4">Uncharacterized protein LOC108893972</fullName>
    </submittedName>
</protein>
<dbReference type="GeneID" id="108893972"/>
<feature type="chain" id="PRO_5042545316" evidence="2">
    <location>
        <begin position="18"/>
        <end position="290"/>
    </location>
</feature>
<dbReference type="Gene3D" id="2.60.40.10">
    <property type="entry name" value="Immunoglobulins"/>
    <property type="match status" value="1"/>
</dbReference>
<gene>
    <name evidence="4" type="primary">LOC108893972</name>
</gene>